<dbReference type="Proteomes" id="UP001501442">
    <property type="component" value="Unassembled WGS sequence"/>
</dbReference>
<dbReference type="PANTHER" id="PTHR30543:SF21">
    <property type="entry name" value="NAD(P)H-DEPENDENT FMN REDUCTASE LOT6"/>
    <property type="match status" value="1"/>
</dbReference>
<evidence type="ECO:0000313" key="3">
    <source>
        <dbReference type="Proteomes" id="UP001501442"/>
    </source>
</evidence>
<name>A0ABP8UT45_9ACTN</name>
<dbReference type="InterPro" id="IPR005025">
    <property type="entry name" value="FMN_Rdtase-like_dom"/>
</dbReference>
<dbReference type="Pfam" id="PF03358">
    <property type="entry name" value="FMN_red"/>
    <property type="match status" value="1"/>
</dbReference>
<proteinExistence type="predicted"/>
<reference evidence="3" key="1">
    <citation type="journal article" date="2019" name="Int. J. Syst. Evol. Microbiol.">
        <title>The Global Catalogue of Microorganisms (GCM) 10K type strain sequencing project: providing services to taxonomists for standard genome sequencing and annotation.</title>
        <authorList>
            <consortium name="The Broad Institute Genomics Platform"/>
            <consortium name="The Broad Institute Genome Sequencing Center for Infectious Disease"/>
            <person name="Wu L."/>
            <person name="Ma J."/>
        </authorList>
    </citation>
    <scope>NUCLEOTIDE SEQUENCE [LARGE SCALE GENOMIC DNA]</scope>
    <source>
        <strain evidence="3">JCM 17939</strain>
    </source>
</reference>
<dbReference type="SUPFAM" id="SSF52218">
    <property type="entry name" value="Flavoproteins"/>
    <property type="match status" value="1"/>
</dbReference>
<organism evidence="2 3">
    <name type="scientific">Actinoallomurus vinaceus</name>
    <dbReference type="NCBI Taxonomy" id="1080074"/>
    <lineage>
        <taxon>Bacteria</taxon>
        <taxon>Bacillati</taxon>
        <taxon>Actinomycetota</taxon>
        <taxon>Actinomycetes</taxon>
        <taxon>Streptosporangiales</taxon>
        <taxon>Thermomonosporaceae</taxon>
        <taxon>Actinoallomurus</taxon>
    </lineage>
</organism>
<protein>
    <submittedName>
        <fullName evidence="2">NADPH-dependent FMN reductase</fullName>
    </submittedName>
</protein>
<dbReference type="RefSeq" id="WP_345440968.1">
    <property type="nucleotide sequence ID" value="NZ_BAABHK010000020.1"/>
</dbReference>
<evidence type="ECO:0000313" key="2">
    <source>
        <dbReference type="EMBL" id="GAA4637779.1"/>
    </source>
</evidence>
<evidence type="ECO:0000259" key="1">
    <source>
        <dbReference type="Pfam" id="PF03358"/>
    </source>
</evidence>
<accession>A0ABP8UT45</accession>
<gene>
    <name evidence="2" type="ORF">GCM10023196_092970</name>
</gene>
<dbReference type="InterPro" id="IPR029039">
    <property type="entry name" value="Flavoprotein-like_sf"/>
</dbReference>
<dbReference type="InterPro" id="IPR050712">
    <property type="entry name" value="NAD(P)H-dep_reductase"/>
</dbReference>
<keyword evidence="3" id="KW-1185">Reference proteome</keyword>
<comment type="caution">
    <text evidence="2">The sequence shown here is derived from an EMBL/GenBank/DDBJ whole genome shotgun (WGS) entry which is preliminary data.</text>
</comment>
<dbReference type="PANTHER" id="PTHR30543">
    <property type="entry name" value="CHROMATE REDUCTASE"/>
    <property type="match status" value="1"/>
</dbReference>
<dbReference type="EMBL" id="BAABHK010000020">
    <property type="protein sequence ID" value="GAA4637779.1"/>
    <property type="molecule type" value="Genomic_DNA"/>
</dbReference>
<dbReference type="Gene3D" id="3.40.50.360">
    <property type="match status" value="1"/>
</dbReference>
<sequence>MTTVLTVSGSLRAGSTNSAALRTAGVVAPPAMTIRSFAGMGDLPHFNPDDDHDPLPPAVAGLREAIGAADALLLCTPEYAGALPGSFKNLLDWTIGGGEMYGKPVAWLNVSSSAAPTGGAGAHDSLRTVLGYAGSLIVEAACARIPLSRNHVGQDGLIADPAVREAISRSLTALAAVGTPDAR</sequence>
<feature type="domain" description="NADPH-dependent FMN reductase-like" evidence="1">
    <location>
        <begin position="3"/>
        <end position="140"/>
    </location>
</feature>